<dbReference type="AlphaFoldDB" id="A0A660SBJ0"/>
<reference evidence="2 3" key="1">
    <citation type="submission" date="2018-06" db="EMBL/GenBank/DDBJ databases">
        <title>Extensive metabolic versatility and redundancy in microbially diverse, dynamic hydrothermal sediments.</title>
        <authorList>
            <person name="Dombrowski N."/>
            <person name="Teske A."/>
            <person name="Baker B.J."/>
        </authorList>
    </citation>
    <scope>NUCLEOTIDE SEQUENCE [LARGE SCALE GENOMIC DNA]</scope>
    <source>
        <strain evidence="2">B35_G9</strain>
    </source>
</reference>
<evidence type="ECO:0000313" key="3">
    <source>
        <dbReference type="Proteomes" id="UP000282321"/>
    </source>
</evidence>
<dbReference type="SUPFAM" id="SSF56436">
    <property type="entry name" value="C-type lectin-like"/>
    <property type="match status" value="1"/>
</dbReference>
<protein>
    <recommendedName>
        <fullName evidence="1">Sulfatase-modifying factor enzyme-like domain-containing protein</fullName>
    </recommendedName>
</protein>
<dbReference type="InterPro" id="IPR042095">
    <property type="entry name" value="SUMF_sf"/>
</dbReference>
<dbReference type="InterPro" id="IPR016187">
    <property type="entry name" value="CTDL_fold"/>
</dbReference>
<proteinExistence type="predicted"/>
<dbReference type="PANTHER" id="PTHR23150:SF19">
    <property type="entry name" value="FORMYLGLYCINE-GENERATING ENZYME"/>
    <property type="match status" value="1"/>
</dbReference>
<dbReference type="Gene3D" id="3.90.1580.10">
    <property type="entry name" value="paralog of FGE (formylglycine-generating enzyme)"/>
    <property type="match status" value="1"/>
</dbReference>
<dbReference type="EMBL" id="QNBC01000002">
    <property type="protein sequence ID" value="RKX68164.1"/>
    <property type="molecule type" value="Genomic_DNA"/>
</dbReference>
<gene>
    <name evidence="2" type="ORF">DRP44_00365</name>
</gene>
<comment type="caution">
    <text evidence="2">The sequence shown here is derived from an EMBL/GenBank/DDBJ whole genome shotgun (WGS) entry which is preliminary data.</text>
</comment>
<accession>A0A660SBJ0</accession>
<sequence>MKNIVFALFFIIGFCFFIFASGRTNNNIDSMEGMVLIPGGTYQMGIDKEDINDIIIMGKHVPHMDSTHAYCWFGDEIPRHTVRVDSFYIDKYEVTNKIFAEFVKKTGYRAEGNWQKYATRERMNQPVVNVTWNDANAFAKWAGKRLPTEEEWEYAAKGGKYYKWFSWGNKPDSSKANYRYKGESIIDGIRKILKLRKMGTTPVGSYPPNGFGLFDMCGNVSEWCSNDRFPYDNSKENKSFYKHYGCFEKDGKTIYGKTVRGGNWESPNPVFVRISNRRGFNPRYSSTWLGFRCAKSLK</sequence>
<dbReference type="Pfam" id="PF03781">
    <property type="entry name" value="FGE-sulfatase"/>
    <property type="match status" value="1"/>
</dbReference>
<evidence type="ECO:0000259" key="1">
    <source>
        <dbReference type="Pfam" id="PF03781"/>
    </source>
</evidence>
<name>A0A660SBJ0_UNCT6</name>
<organism evidence="2 3">
    <name type="scientific">candidate division TA06 bacterium</name>
    <dbReference type="NCBI Taxonomy" id="2250710"/>
    <lineage>
        <taxon>Bacteria</taxon>
        <taxon>Bacteria division TA06</taxon>
    </lineage>
</organism>
<dbReference type="PANTHER" id="PTHR23150">
    <property type="entry name" value="SULFATASE MODIFYING FACTOR 1, 2"/>
    <property type="match status" value="1"/>
</dbReference>
<dbReference type="InterPro" id="IPR005532">
    <property type="entry name" value="SUMF_dom"/>
</dbReference>
<dbReference type="GO" id="GO:0120147">
    <property type="term" value="F:formylglycine-generating oxidase activity"/>
    <property type="evidence" value="ECO:0007669"/>
    <property type="project" value="TreeGrafter"/>
</dbReference>
<feature type="domain" description="Sulfatase-modifying factor enzyme-like" evidence="1">
    <location>
        <begin position="31"/>
        <end position="295"/>
    </location>
</feature>
<dbReference type="InterPro" id="IPR051043">
    <property type="entry name" value="Sulfatase_Mod_Factor_Kinase"/>
</dbReference>
<evidence type="ECO:0000313" key="2">
    <source>
        <dbReference type="EMBL" id="RKX68164.1"/>
    </source>
</evidence>
<dbReference type="Proteomes" id="UP000282321">
    <property type="component" value="Unassembled WGS sequence"/>
</dbReference>